<comment type="subcellular location">
    <subcellularLocation>
        <location evidence="1">Nucleus</location>
    </subcellularLocation>
</comment>
<dbReference type="InterPro" id="IPR031736">
    <property type="entry name" value="REXO1-like_dom"/>
</dbReference>
<evidence type="ECO:0000313" key="10">
    <source>
        <dbReference type="Proteomes" id="UP001187531"/>
    </source>
</evidence>
<evidence type="ECO:0000256" key="2">
    <source>
        <dbReference type="ARBA" id="ARBA00006357"/>
    </source>
</evidence>
<keyword evidence="5" id="KW-0269">Exonuclease</keyword>
<name>A0AA88IBC4_ARTSF</name>
<feature type="region of interest" description="Disordered" evidence="7">
    <location>
        <begin position="166"/>
        <end position="192"/>
    </location>
</feature>
<evidence type="ECO:0000259" key="8">
    <source>
        <dbReference type="SMART" id="SM00479"/>
    </source>
</evidence>
<evidence type="ECO:0000313" key="9">
    <source>
        <dbReference type="EMBL" id="KAK2718702.1"/>
    </source>
</evidence>
<dbReference type="GO" id="GO:0004527">
    <property type="term" value="F:exonuclease activity"/>
    <property type="evidence" value="ECO:0007669"/>
    <property type="project" value="UniProtKB-KW"/>
</dbReference>
<feature type="region of interest" description="Disordered" evidence="7">
    <location>
        <begin position="234"/>
        <end position="543"/>
    </location>
</feature>
<feature type="region of interest" description="Disordered" evidence="7">
    <location>
        <begin position="660"/>
        <end position="686"/>
    </location>
</feature>
<comment type="similarity">
    <text evidence="2">Belongs to the REXO1/REXO3 family.</text>
</comment>
<dbReference type="PANTHER" id="PTHR12801">
    <property type="entry name" value="RNA EXONUCLEASE REXO1 / RECO3 FAMILY MEMBER-RELATED"/>
    <property type="match status" value="1"/>
</dbReference>
<dbReference type="CDD" id="cd06145">
    <property type="entry name" value="REX1_like"/>
    <property type="match status" value="1"/>
</dbReference>
<proteinExistence type="inferred from homology"/>
<feature type="compositionally biased region" description="Basic and acidic residues" evidence="7">
    <location>
        <begin position="395"/>
        <end position="428"/>
    </location>
</feature>
<dbReference type="InterPro" id="IPR034922">
    <property type="entry name" value="REX1-like_exo"/>
</dbReference>
<feature type="compositionally biased region" description="Basic and acidic residues" evidence="7">
    <location>
        <begin position="519"/>
        <end position="529"/>
    </location>
</feature>
<feature type="compositionally biased region" description="Polar residues" evidence="7">
    <location>
        <begin position="274"/>
        <end position="299"/>
    </location>
</feature>
<dbReference type="Proteomes" id="UP001187531">
    <property type="component" value="Unassembled WGS sequence"/>
</dbReference>
<feature type="compositionally biased region" description="Basic residues" evidence="7">
    <location>
        <begin position="359"/>
        <end position="378"/>
    </location>
</feature>
<dbReference type="InterPro" id="IPR012337">
    <property type="entry name" value="RNaseH-like_sf"/>
</dbReference>
<evidence type="ECO:0000256" key="5">
    <source>
        <dbReference type="ARBA" id="ARBA00022839"/>
    </source>
</evidence>
<evidence type="ECO:0000256" key="4">
    <source>
        <dbReference type="ARBA" id="ARBA00022801"/>
    </source>
</evidence>
<feature type="compositionally biased region" description="Low complexity" evidence="7">
    <location>
        <begin position="670"/>
        <end position="685"/>
    </location>
</feature>
<protein>
    <recommendedName>
        <fullName evidence="8">Exonuclease domain-containing protein</fullName>
    </recommendedName>
</protein>
<sequence>MFPSAGYFRSINCPFYDDEGCERIYCHFRHVPKGLSVPASSTSHRNVQPSGTSIEDLVSQAVKRVLSENDELIRSLDVRQFQQVIQTTVKNSVVEKTAPFQSFSPAPRKYAIPPHVPAYNPTPIKLLEKAKTSGSANIADVYTVSDYSSDKYSSLDSAYKPTSIKDEVEPKFSSDEDEESVEKSKSVSGKIQETYGPAKDVKIQLNYQPSKITPAQGSYAPILDKTSYCLDYKPSRKEHDEKEEKTDAKYELPNVKEDNKYIPSKPKAFEEYNPTKTIPSRQLSVSVPQNESEVSSTTIERAKSSEEAQEKTETKEEEERLKKHSREKNRKRERTVSDERKNESKKIKKKDRSRSSSREKRRHKEKRSSNKHKKRHDRSKSEERKSRSKDRKKRGTSEEKQKIKDLIKDRERKSSKDKERKSSKDKEKKSSKHKDRKSSKEKDKKPSKDMHRKPSKDRERKSSQGREQKYKDSDQESGHTEQKLQERQSKEKRCSKDREVGGKISERDYKSDKHKKGNEKKEGRTKENESSDQTSPVQEVGDDYFPDLSMLEELDDIFEDLEEEDLNNEQLMEECYKIFQEYKPEPNKAPATNQKAQVQETPQIAVESSMSKKRLAHTGYNLAPLEEPPPKIANMNPALVMQERLRLMKEIYMMKKEAAQASKGPQACPTVSSTSEPSTSGSQASAKKRIAHVPNVQGLLKKPTATNAVSATKVMNSVTKYGHTNVKGSQRIAHMPSEALIERPIIAPDSANKVPVTVRQRYLNIIIDHMLSVGAPVKDAYEQAVEEEKAAYSRSGNKSVYLNAIVSAINRLKKAAEGAKASGIQGVKQTVSHLDILAGKGGAKGSWSFERAKKTPGVLSGSLLYKQLEKYALTQEQLESNGFPMPDPVEKGRARMVLNTFRKKVELPTLESPFERRCDRCSVVFLVDKRGILIKKEECTYHWGKPIKRRGIGGLETKYSCCGCDIDSTGCTVGSSHVIEQADLNCVKGFVSTLPKNPPEDGNFGVYALDCEMCYTTGGIELTRLTVIGSDCQIVYETLVMPDNPILDYNTRFSGISEDQLRGVTTSLRDVQAVLLSKFSDKTILIGHSLESDFKALKLIHPTVVDTSVVFPHKMGPPYKKALKTLSADILKKIIQNDVSGHDSAEDAIACMELMLWKVKEDMKMFR</sequence>
<keyword evidence="4" id="KW-0378">Hydrolase</keyword>
<feature type="compositionally biased region" description="Basic and acidic residues" evidence="7">
    <location>
        <begin position="234"/>
        <end position="260"/>
    </location>
</feature>
<feature type="domain" description="Exonuclease" evidence="8">
    <location>
        <begin position="1005"/>
        <end position="1164"/>
    </location>
</feature>
<evidence type="ECO:0000256" key="3">
    <source>
        <dbReference type="ARBA" id="ARBA00022722"/>
    </source>
</evidence>
<keyword evidence="6" id="KW-0539">Nucleus</keyword>
<feature type="compositionally biased region" description="Basic and acidic residues" evidence="7">
    <location>
        <begin position="334"/>
        <end position="345"/>
    </location>
</feature>
<dbReference type="SMART" id="SM00479">
    <property type="entry name" value="EXOIII"/>
    <property type="match status" value="1"/>
</dbReference>
<comment type="caution">
    <text evidence="9">The sequence shown here is derived from an EMBL/GenBank/DDBJ whole genome shotgun (WGS) entry which is preliminary data.</text>
</comment>
<reference evidence="9" key="1">
    <citation type="submission" date="2023-07" db="EMBL/GenBank/DDBJ databases">
        <title>Chromosome-level genome assembly of Artemia franciscana.</title>
        <authorList>
            <person name="Jo E."/>
        </authorList>
    </citation>
    <scope>NUCLEOTIDE SEQUENCE</scope>
    <source>
        <tissue evidence="9">Whole body</tissue>
    </source>
</reference>
<organism evidence="9 10">
    <name type="scientific">Artemia franciscana</name>
    <name type="common">Brine shrimp</name>
    <name type="synonym">Artemia sanfranciscana</name>
    <dbReference type="NCBI Taxonomy" id="6661"/>
    <lineage>
        <taxon>Eukaryota</taxon>
        <taxon>Metazoa</taxon>
        <taxon>Ecdysozoa</taxon>
        <taxon>Arthropoda</taxon>
        <taxon>Crustacea</taxon>
        <taxon>Branchiopoda</taxon>
        <taxon>Anostraca</taxon>
        <taxon>Artemiidae</taxon>
        <taxon>Artemia</taxon>
    </lineage>
</organism>
<feature type="compositionally biased region" description="Basic residues" evidence="7">
    <location>
        <begin position="322"/>
        <end position="333"/>
    </location>
</feature>
<evidence type="ECO:0000256" key="6">
    <source>
        <dbReference type="ARBA" id="ARBA00023242"/>
    </source>
</evidence>
<feature type="compositionally biased region" description="Basic and acidic residues" evidence="7">
    <location>
        <begin position="300"/>
        <end position="321"/>
    </location>
</feature>
<feature type="compositionally biased region" description="Basic and acidic residues" evidence="7">
    <location>
        <begin position="438"/>
        <end position="449"/>
    </location>
</feature>
<dbReference type="Gene3D" id="3.30.420.10">
    <property type="entry name" value="Ribonuclease H-like superfamily/Ribonuclease H"/>
    <property type="match status" value="1"/>
</dbReference>
<dbReference type="InterPro" id="IPR047021">
    <property type="entry name" value="REXO1/3/4-like"/>
</dbReference>
<feature type="compositionally biased region" description="Basic and acidic residues" evidence="7">
    <location>
        <begin position="456"/>
        <end position="511"/>
    </location>
</feature>
<dbReference type="GO" id="GO:0003676">
    <property type="term" value="F:nucleic acid binding"/>
    <property type="evidence" value="ECO:0007669"/>
    <property type="project" value="InterPro"/>
</dbReference>
<dbReference type="SUPFAM" id="SSF53098">
    <property type="entry name" value="Ribonuclease H-like"/>
    <property type="match status" value="1"/>
</dbReference>
<keyword evidence="3" id="KW-0540">Nuclease</keyword>
<dbReference type="PANTHER" id="PTHR12801:SF115">
    <property type="entry name" value="FI18136P1-RELATED"/>
    <property type="match status" value="1"/>
</dbReference>
<keyword evidence="10" id="KW-1185">Reference proteome</keyword>
<dbReference type="GO" id="GO:0005634">
    <property type="term" value="C:nucleus"/>
    <property type="evidence" value="ECO:0007669"/>
    <property type="project" value="UniProtKB-SubCell"/>
</dbReference>
<dbReference type="Pfam" id="PF15870">
    <property type="entry name" value="EloA-BP1"/>
    <property type="match status" value="1"/>
</dbReference>
<dbReference type="FunFam" id="3.30.420.10:FF:000021">
    <property type="entry name" value="RNA exonuclease 1 homolog"/>
    <property type="match status" value="1"/>
</dbReference>
<accession>A0AA88IBC4</accession>
<dbReference type="InterPro" id="IPR036397">
    <property type="entry name" value="RNaseH_sf"/>
</dbReference>
<dbReference type="EMBL" id="JAVRJZ010000009">
    <property type="protein sequence ID" value="KAK2718702.1"/>
    <property type="molecule type" value="Genomic_DNA"/>
</dbReference>
<evidence type="ECO:0000256" key="7">
    <source>
        <dbReference type="SAM" id="MobiDB-lite"/>
    </source>
</evidence>
<gene>
    <name evidence="9" type="ORF">QYM36_005884</name>
</gene>
<dbReference type="InterPro" id="IPR013520">
    <property type="entry name" value="Ribonucl_H"/>
</dbReference>
<dbReference type="AlphaFoldDB" id="A0AA88IBC4"/>
<evidence type="ECO:0000256" key="1">
    <source>
        <dbReference type="ARBA" id="ARBA00004123"/>
    </source>
</evidence>